<dbReference type="InterPro" id="IPR001094">
    <property type="entry name" value="Flavdoxin-like"/>
</dbReference>
<dbReference type="EC" id="4.1.3.44" evidence="4"/>
<dbReference type="GO" id="GO:0051539">
    <property type="term" value="F:4 iron, 4 sulfur cluster binding"/>
    <property type="evidence" value="ECO:0007669"/>
    <property type="project" value="UniProtKB-KW"/>
</dbReference>
<dbReference type="PRINTS" id="PR00369">
    <property type="entry name" value="FLAVODOXIN"/>
</dbReference>
<feature type="domain" description="Radical SAM core" evidence="17">
    <location>
        <begin position="313"/>
        <end position="556"/>
    </location>
</feature>
<evidence type="ECO:0000256" key="14">
    <source>
        <dbReference type="ARBA" id="ARBA00049466"/>
    </source>
</evidence>
<evidence type="ECO:0000256" key="8">
    <source>
        <dbReference type="ARBA" id="ARBA00022723"/>
    </source>
</evidence>
<keyword evidence="8" id="KW-0479">Metal-binding</keyword>
<keyword evidence="9" id="KW-0547">Nucleotide-binding</keyword>
<dbReference type="InterPro" id="IPR013785">
    <property type="entry name" value="Aldolase_TIM"/>
</dbReference>
<keyword evidence="10" id="KW-0408">Iron</keyword>
<evidence type="ECO:0000256" key="6">
    <source>
        <dbReference type="ARBA" id="ARBA00022691"/>
    </source>
</evidence>
<comment type="similarity">
    <text evidence="3">Belongs to the TYW1 family.</text>
</comment>
<dbReference type="UniPathway" id="UPA00375"/>
<dbReference type="Pfam" id="PF08608">
    <property type="entry name" value="Wyosine_form"/>
    <property type="match status" value="1"/>
</dbReference>
<dbReference type="CDD" id="cd01335">
    <property type="entry name" value="Radical_SAM"/>
    <property type="match status" value="1"/>
</dbReference>
<feature type="region of interest" description="Disordered" evidence="15">
    <location>
        <begin position="612"/>
        <end position="641"/>
    </location>
</feature>
<evidence type="ECO:0000256" key="1">
    <source>
        <dbReference type="ARBA" id="ARBA00001966"/>
    </source>
</evidence>
<evidence type="ECO:0000256" key="5">
    <source>
        <dbReference type="ARBA" id="ARBA00022485"/>
    </source>
</evidence>
<dbReference type="PROSITE" id="PS50902">
    <property type="entry name" value="FLAVODOXIN_LIKE"/>
    <property type="match status" value="1"/>
</dbReference>
<dbReference type="InterPro" id="IPR034556">
    <property type="entry name" value="tRNA_wybutosine-synthase"/>
</dbReference>
<dbReference type="SFLD" id="SFLDG01071">
    <property type="entry name" value="tRNA_wybutosine-synthesizing"/>
    <property type="match status" value="1"/>
</dbReference>
<keyword evidence="6" id="KW-0949">S-adenosyl-L-methionine</keyword>
<dbReference type="SUPFAM" id="SSF102114">
    <property type="entry name" value="Radical SAM enzymes"/>
    <property type="match status" value="1"/>
</dbReference>
<dbReference type="GO" id="GO:0031591">
    <property type="term" value="P:wybutosine biosynthetic process"/>
    <property type="evidence" value="ECO:0007669"/>
    <property type="project" value="TreeGrafter"/>
</dbReference>
<dbReference type="PANTHER" id="PTHR13930:SF0">
    <property type="entry name" value="S-ADENOSYL-L-METHIONINE-DEPENDENT TRNA 4-DEMETHYLWYOSINE SYNTHASE TYW1-RELATED"/>
    <property type="match status" value="1"/>
</dbReference>
<dbReference type="InterPro" id="IPR008254">
    <property type="entry name" value="Flavodoxin/NO_synth"/>
</dbReference>
<keyword evidence="5" id="KW-0004">4Fe-4S</keyword>
<reference evidence="18 19" key="1">
    <citation type="submission" date="2019-08" db="EMBL/GenBank/DDBJ databases">
        <title>Draft genome sequences of two oriental melons (Cucumis melo L. var makuwa).</title>
        <authorList>
            <person name="Kwon S.-Y."/>
        </authorList>
    </citation>
    <scope>NUCLEOTIDE SEQUENCE [LARGE SCALE GENOMIC DNA]</scope>
    <source>
        <strain evidence="19">cv. SW 3</strain>
        <tissue evidence="18">Leaf</tissue>
    </source>
</reference>
<evidence type="ECO:0000259" key="16">
    <source>
        <dbReference type="PROSITE" id="PS50902"/>
    </source>
</evidence>
<dbReference type="InterPro" id="IPR058240">
    <property type="entry name" value="rSAM_sf"/>
</dbReference>
<dbReference type="Gene3D" id="3.20.20.70">
    <property type="entry name" value="Aldolase class I"/>
    <property type="match status" value="1"/>
</dbReference>
<evidence type="ECO:0000256" key="13">
    <source>
        <dbReference type="ARBA" id="ARBA00025368"/>
    </source>
</evidence>
<evidence type="ECO:0000256" key="2">
    <source>
        <dbReference type="ARBA" id="ARBA00004797"/>
    </source>
</evidence>
<feature type="domain" description="Flavodoxin-like" evidence="16">
    <location>
        <begin position="46"/>
        <end position="194"/>
    </location>
</feature>
<dbReference type="AlphaFoldDB" id="A0A5A7VC83"/>
<comment type="catalytic activity">
    <reaction evidence="14">
        <text>N(1)-methylguanosine(37) in tRNA(Phe) + pyruvate + S-adenosyl-L-methionine = 4-demethylwyosine(37) in tRNA(Phe) + 5'-deoxyadenosine + L-methionine + CO2 + H2O</text>
        <dbReference type="Rhea" id="RHEA:36347"/>
        <dbReference type="Rhea" id="RHEA-COMP:10164"/>
        <dbReference type="Rhea" id="RHEA-COMP:10165"/>
        <dbReference type="ChEBI" id="CHEBI:15361"/>
        <dbReference type="ChEBI" id="CHEBI:15377"/>
        <dbReference type="ChEBI" id="CHEBI:16526"/>
        <dbReference type="ChEBI" id="CHEBI:17319"/>
        <dbReference type="ChEBI" id="CHEBI:57844"/>
        <dbReference type="ChEBI" id="CHEBI:59789"/>
        <dbReference type="ChEBI" id="CHEBI:64315"/>
        <dbReference type="ChEBI" id="CHEBI:73542"/>
        <dbReference type="EC" id="4.1.3.44"/>
    </reaction>
</comment>
<dbReference type="FunFam" id="3.20.20.70:FF:000196">
    <property type="entry name" value="S-adenosyl-L-methionine-dependent tRNA 4-demethylwyosine synthase"/>
    <property type="match status" value="1"/>
</dbReference>
<dbReference type="SFLD" id="SFLDF00284">
    <property type="entry name" value="tRNA_wybutosine-synthesizing"/>
    <property type="match status" value="1"/>
</dbReference>
<dbReference type="GO" id="GO:0046872">
    <property type="term" value="F:metal ion binding"/>
    <property type="evidence" value="ECO:0007669"/>
    <property type="project" value="UniProtKB-KW"/>
</dbReference>
<dbReference type="Pfam" id="PF00258">
    <property type="entry name" value="Flavodoxin_1"/>
    <property type="match status" value="1"/>
</dbReference>
<sequence>MSFSSRSAKLTILALLSASTLYCFYKSRRLRKLKLSLNPTLSSRKPKLFFISQTGTSKALAHRLLNVLNSNGLVFDLVDPKDYEPEDLFKETLVLFVASTWEDGGPPPHAKFLANWLSESAEDFRVGSLLLSQCKFSVFGVGSRVYGETYNAVARDFSKRMKALGAKEILPIGEGDVDGGDIDKCFDDWSRKLLKVVKVDAEGNGVELCSGIAGDSDAVSVEEEYEEEDDDLGEEDIVDLEDIAGKGPSRKSTNVVETNGKLNGKKVMVTPVIRASLEKQGYKIIGSHSGVKICRWTKSQLRGRGGCYKHSFYGIESHRCMEATPSLACANKCVFCWRHHTNPVGKSWQWEMDDPLDIVNSAIDLHTKMIKQMKGVPGVTQEKLEEGLSPRHCAFSLVGEPIMYPEINTLVDELHQRRISTFLVTNAQFPDKIKLLKPVTQLYVSVDAATKESLKAIDRPLFGDFWERFIDSLKALNEKQQRTVYRLTLVKGWNTEDIDAYSNLFSIGRPDFVEIKGVTYCGSSNTSKLTMENVPWHSDVKSFSEALAAKSQGEYEVACEHVHSCCVLLAKTDKFRVDGQWFTWIDYEKFHDLVASGKPFDSKDYMAPTPSWAVYGSDEGGFDPDQSRYRKERHHKPKPTS</sequence>
<evidence type="ECO:0000256" key="10">
    <source>
        <dbReference type="ARBA" id="ARBA00023004"/>
    </source>
</evidence>
<protein>
    <recommendedName>
        <fullName evidence="4">tRNA 4-demethylwyosine synthase (AdoMet-dependent)</fullName>
        <ecNumber evidence="4">4.1.3.44</ecNumber>
    </recommendedName>
</protein>
<comment type="pathway">
    <text evidence="2">tRNA modification; wybutosine-tRNA(Phe) biosynthesis.</text>
</comment>
<gene>
    <name evidence="18" type="ORF">E6C27_scaffold82G005790</name>
</gene>
<evidence type="ECO:0000256" key="15">
    <source>
        <dbReference type="SAM" id="MobiDB-lite"/>
    </source>
</evidence>
<keyword evidence="11" id="KW-0411">Iron-sulfur</keyword>
<evidence type="ECO:0000256" key="7">
    <source>
        <dbReference type="ARBA" id="ARBA00022694"/>
    </source>
</evidence>
<evidence type="ECO:0000256" key="3">
    <source>
        <dbReference type="ARBA" id="ARBA00010115"/>
    </source>
</evidence>
<proteinExistence type="inferred from homology"/>
<dbReference type="Gene3D" id="3.40.50.360">
    <property type="match status" value="1"/>
</dbReference>
<evidence type="ECO:0000256" key="12">
    <source>
        <dbReference type="ARBA" id="ARBA00023239"/>
    </source>
</evidence>
<feature type="compositionally biased region" description="Basic residues" evidence="15">
    <location>
        <begin position="630"/>
        <end position="641"/>
    </location>
</feature>
<dbReference type="PANTHER" id="PTHR13930">
    <property type="entry name" value="S-ADENOSYL-L-METHIONINE-DEPENDENT TRNA 4-DEMETHYLWYOSINE SYNTHASE"/>
    <property type="match status" value="1"/>
</dbReference>
<dbReference type="Proteomes" id="UP000321393">
    <property type="component" value="Unassembled WGS sequence"/>
</dbReference>
<organism evidence="18 19">
    <name type="scientific">Cucumis melo var. makuwa</name>
    <name type="common">Oriental melon</name>
    <dbReference type="NCBI Taxonomy" id="1194695"/>
    <lineage>
        <taxon>Eukaryota</taxon>
        <taxon>Viridiplantae</taxon>
        <taxon>Streptophyta</taxon>
        <taxon>Embryophyta</taxon>
        <taxon>Tracheophyta</taxon>
        <taxon>Spermatophyta</taxon>
        <taxon>Magnoliopsida</taxon>
        <taxon>eudicotyledons</taxon>
        <taxon>Gunneridae</taxon>
        <taxon>Pentapetalae</taxon>
        <taxon>rosids</taxon>
        <taxon>fabids</taxon>
        <taxon>Cucurbitales</taxon>
        <taxon>Cucurbitaceae</taxon>
        <taxon>Benincaseae</taxon>
        <taxon>Cucumis</taxon>
    </lineage>
</organism>
<name>A0A5A7VC83_CUCMM</name>
<evidence type="ECO:0000313" key="18">
    <source>
        <dbReference type="EMBL" id="KAA0065238.1"/>
    </source>
</evidence>
<comment type="cofactor">
    <cofactor evidence="1">
        <name>[4Fe-4S] cluster</name>
        <dbReference type="ChEBI" id="CHEBI:49883"/>
    </cofactor>
</comment>
<dbReference type="GO" id="GO:0010181">
    <property type="term" value="F:FMN binding"/>
    <property type="evidence" value="ECO:0007669"/>
    <property type="project" value="InterPro"/>
</dbReference>
<dbReference type="STRING" id="1194695.A0A5A7VC83"/>
<evidence type="ECO:0000256" key="11">
    <source>
        <dbReference type="ARBA" id="ARBA00023014"/>
    </source>
</evidence>
<keyword evidence="7" id="KW-0819">tRNA processing</keyword>
<dbReference type="InterPro" id="IPR013917">
    <property type="entry name" value="tRNA_wybutosine-synth"/>
</dbReference>
<dbReference type="SUPFAM" id="SSF52218">
    <property type="entry name" value="Flavoproteins"/>
    <property type="match status" value="1"/>
</dbReference>
<dbReference type="OrthoDB" id="271553at2759"/>
<evidence type="ECO:0000256" key="9">
    <source>
        <dbReference type="ARBA" id="ARBA00022741"/>
    </source>
</evidence>
<comment type="function">
    <text evidence="13">Probable component of the wybutosine biosynthesis pathway. Wybutosine is a hyper modified guanosine with a tricyclic base found at the 3'-position adjacent to the anticodon of eukaryotic phenylalanine tRNA. Catalyzes the condensation of N-methylguanine with 2 carbon atoms from pyruvate to form the tricyclic 4-demethylwyosine, an intermediate in wybutosine biosynthesis.</text>
</comment>
<evidence type="ECO:0000259" key="17">
    <source>
        <dbReference type="PROSITE" id="PS51918"/>
    </source>
</evidence>
<keyword evidence="12" id="KW-0456">Lyase</keyword>
<comment type="caution">
    <text evidence="18">The sequence shown here is derived from an EMBL/GenBank/DDBJ whole genome shotgun (WGS) entry which is preliminary data.</text>
</comment>
<evidence type="ECO:0000256" key="4">
    <source>
        <dbReference type="ARBA" id="ARBA00012821"/>
    </source>
</evidence>
<dbReference type="PROSITE" id="PS51918">
    <property type="entry name" value="RADICAL_SAM"/>
    <property type="match status" value="1"/>
</dbReference>
<dbReference type="GO" id="GO:0102521">
    <property type="term" value="F:tRNA-4-demethylwyosine synthase activity"/>
    <property type="evidence" value="ECO:0007669"/>
    <property type="project" value="UniProtKB-EC"/>
</dbReference>
<accession>A0A5A7VC83</accession>
<dbReference type="SFLD" id="SFLDS00029">
    <property type="entry name" value="Radical_SAM"/>
    <property type="match status" value="1"/>
</dbReference>
<evidence type="ECO:0000313" key="19">
    <source>
        <dbReference type="Proteomes" id="UP000321393"/>
    </source>
</evidence>
<dbReference type="EMBL" id="SSTE01001846">
    <property type="protein sequence ID" value="KAA0065238.1"/>
    <property type="molecule type" value="Genomic_DNA"/>
</dbReference>
<dbReference type="InterPro" id="IPR029039">
    <property type="entry name" value="Flavoprotein-like_sf"/>
</dbReference>
<dbReference type="Pfam" id="PF04055">
    <property type="entry name" value="Radical_SAM"/>
    <property type="match status" value="1"/>
</dbReference>
<dbReference type="InterPro" id="IPR007197">
    <property type="entry name" value="rSAM"/>
</dbReference>